<organism evidence="1 2">
    <name type="scientific">Corynebacterium durum F0235</name>
    <dbReference type="NCBI Taxonomy" id="1035195"/>
    <lineage>
        <taxon>Bacteria</taxon>
        <taxon>Bacillati</taxon>
        <taxon>Actinomycetota</taxon>
        <taxon>Actinomycetes</taxon>
        <taxon>Mycobacteriales</taxon>
        <taxon>Corynebacteriaceae</taxon>
        <taxon>Corynebacterium</taxon>
    </lineage>
</organism>
<sequence length="40" mass="4585">MLRGGIRQAGASHASFMSQYFCSRYIFINYLIFKNGNNAH</sequence>
<dbReference type="EMBL" id="AMEM01000006">
    <property type="protein sequence ID" value="EKX92212.1"/>
    <property type="molecule type" value="Genomic_DNA"/>
</dbReference>
<evidence type="ECO:0000313" key="2">
    <source>
        <dbReference type="Proteomes" id="UP000010445"/>
    </source>
</evidence>
<gene>
    <name evidence="1" type="ORF">HMPREF9997_00257</name>
</gene>
<dbReference type="Proteomes" id="UP000010445">
    <property type="component" value="Unassembled WGS sequence"/>
</dbReference>
<dbReference type="STRING" id="1035195.HMPREF9997_00257"/>
<proteinExistence type="predicted"/>
<dbReference type="HOGENOM" id="CLU_3288131_0_0_11"/>
<reference evidence="1 2" key="1">
    <citation type="submission" date="2012-05" db="EMBL/GenBank/DDBJ databases">
        <authorList>
            <person name="Weinstock G."/>
            <person name="Sodergren E."/>
            <person name="Lobos E.A."/>
            <person name="Fulton L."/>
            <person name="Fulton R."/>
            <person name="Courtney L."/>
            <person name="Fronick C."/>
            <person name="O'Laughlin M."/>
            <person name="Godfrey J."/>
            <person name="Wilson R.M."/>
            <person name="Miner T."/>
            <person name="Farmer C."/>
            <person name="Delehaunty K."/>
            <person name="Cordes M."/>
            <person name="Minx P."/>
            <person name="Tomlinson C."/>
            <person name="Chen J."/>
            <person name="Wollam A."/>
            <person name="Pepin K.H."/>
            <person name="Bhonagiri V."/>
            <person name="Zhang X."/>
            <person name="Suruliraj S."/>
            <person name="Warren W."/>
            <person name="Mitreva M."/>
            <person name="Mardis E.R."/>
            <person name="Wilson R.K."/>
        </authorList>
    </citation>
    <scope>NUCLEOTIDE SEQUENCE [LARGE SCALE GENOMIC DNA]</scope>
    <source>
        <strain evidence="1 2">F0235</strain>
    </source>
</reference>
<evidence type="ECO:0000313" key="1">
    <source>
        <dbReference type="EMBL" id="EKX92212.1"/>
    </source>
</evidence>
<protein>
    <submittedName>
        <fullName evidence="1">Uncharacterized protein</fullName>
    </submittedName>
</protein>
<accession>L1MLU6</accession>
<dbReference type="AlphaFoldDB" id="L1MLU6"/>
<keyword evidence="2" id="KW-1185">Reference proteome</keyword>
<name>L1MLU6_9CORY</name>
<comment type="caution">
    <text evidence="1">The sequence shown here is derived from an EMBL/GenBank/DDBJ whole genome shotgun (WGS) entry which is preliminary data.</text>
</comment>